<comment type="caution">
    <text evidence="3">The sequence shown here is derived from an EMBL/GenBank/DDBJ whole genome shotgun (WGS) entry which is preliminary data.</text>
</comment>
<evidence type="ECO:0000313" key="3">
    <source>
        <dbReference type="EMBL" id="OOF70733.1"/>
    </source>
</evidence>
<organism evidence="3 4">
    <name type="scientific">Rodentibacter caecimuris</name>
    <dbReference type="NCBI Taxonomy" id="1796644"/>
    <lineage>
        <taxon>Bacteria</taxon>
        <taxon>Pseudomonadati</taxon>
        <taxon>Pseudomonadota</taxon>
        <taxon>Gammaproteobacteria</taxon>
        <taxon>Pasteurellales</taxon>
        <taxon>Pasteurellaceae</taxon>
        <taxon>Rodentibacter</taxon>
    </lineage>
</organism>
<dbReference type="SUPFAM" id="SSF56801">
    <property type="entry name" value="Acetyl-CoA synthetase-like"/>
    <property type="match status" value="1"/>
</dbReference>
<proteinExistence type="predicted"/>
<dbReference type="InterPro" id="IPR045851">
    <property type="entry name" value="AMP-bd_C_sf"/>
</dbReference>
<dbReference type="Gene3D" id="3.40.50.12780">
    <property type="entry name" value="N-terminal domain of ligase-like"/>
    <property type="match status" value="1"/>
</dbReference>
<dbReference type="InterPro" id="IPR025110">
    <property type="entry name" value="AMP-bd_C"/>
</dbReference>
<reference evidence="3 4" key="1">
    <citation type="submission" date="2016-10" db="EMBL/GenBank/DDBJ databases">
        <title>Rodentibacter gen. nov. and new species.</title>
        <authorList>
            <person name="Christensen H."/>
        </authorList>
    </citation>
    <scope>NUCLEOTIDE SEQUENCE [LARGE SCALE GENOMIC DNA]</scope>
    <source>
        <strain evidence="3 4">1998236014</strain>
    </source>
</reference>
<name>A0ABX3KZ30_9PAST</name>
<dbReference type="InterPro" id="IPR042099">
    <property type="entry name" value="ANL_N_sf"/>
</dbReference>
<gene>
    <name evidence="3" type="ORF">BKG89_02790</name>
</gene>
<keyword evidence="4" id="KW-1185">Reference proteome</keyword>
<evidence type="ECO:0000259" key="1">
    <source>
        <dbReference type="Pfam" id="PF13193"/>
    </source>
</evidence>
<dbReference type="SUPFAM" id="SSF54637">
    <property type="entry name" value="Thioesterase/thiol ester dehydrase-isomerase"/>
    <property type="match status" value="1"/>
</dbReference>
<dbReference type="InterPro" id="IPR054545">
    <property type="entry name" value="ApeI-like"/>
</dbReference>
<feature type="domain" description="AMP-binding enzyme C-terminal" evidence="1">
    <location>
        <begin position="337"/>
        <end position="418"/>
    </location>
</feature>
<dbReference type="PANTHER" id="PTHR43767">
    <property type="entry name" value="LONG-CHAIN-FATTY-ACID--COA LIGASE"/>
    <property type="match status" value="1"/>
</dbReference>
<dbReference type="Pfam" id="PF22818">
    <property type="entry name" value="ApeI-like"/>
    <property type="match status" value="1"/>
</dbReference>
<dbReference type="Gene3D" id="3.10.129.10">
    <property type="entry name" value="Hotdog Thioesterase"/>
    <property type="match status" value="1"/>
</dbReference>
<protein>
    <submittedName>
        <fullName evidence="3">AMP-binding protein</fullName>
    </submittedName>
</protein>
<evidence type="ECO:0000259" key="2">
    <source>
        <dbReference type="Pfam" id="PF22818"/>
    </source>
</evidence>
<dbReference type="PANTHER" id="PTHR43767:SF10">
    <property type="entry name" value="SURFACTIN SYNTHASE SUBUNIT 1"/>
    <property type="match status" value="1"/>
</dbReference>
<dbReference type="Pfam" id="PF13193">
    <property type="entry name" value="AMP-binding_C"/>
    <property type="match status" value="1"/>
</dbReference>
<feature type="domain" description="ApeI dehydratase-like" evidence="2">
    <location>
        <begin position="440"/>
        <end position="538"/>
    </location>
</feature>
<dbReference type="InterPro" id="IPR029069">
    <property type="entry name" value="HotDog_dom_sf"/>
</dbReference>
<dbReference type="Gene3D" id="3.30.300.30">
    <property type="match status" value="1"/>
</dbReference>
<dbReference type="InterPro" id="IPR050237">
    <property type="entry name" value="ATP-dep_AMP-bd_enzyme"/>
</dbReference>
<dbReference type="EMBL" id="MLAA01000008">
    <property type="protein sequence ID" value="OOF70733.1"/>
    <property type="molecule type" value="Genomic_DNA"/>
</dbReference>
<accession>A0ABX3KZ30</accession>
<evidence type="ECO:0000313" key="4">
    <source>
        <dbReference type="Proteomes" id="UP000188820"/>
    </source>
</evidence>
<dbReference type="Proteomes" id="UP000188820">
    <property type="component" value="Unassembled WGS sequence"/>
</dbReference>
<sequence length="550" mass="63248">MNNNPIALNPVWQSDDFFLRAHQISQQLQQDSIKSVGLWFDDAAIFSCVLLACFQAKVKVLLPPNLLLENQQWVQENTNFLFDDSKFPHYGISQPTETFTCPSIDWNGESEVWLKTSGSSGEAKILKKTAALLWREAIEVGKFLPFQQNIIHVVGSVSVQHFYGLTYRVLIPLWHRLEERNWSIGRKQLVYPEYLIAESCLGRPTLWVTSPALLTRLNLSYPNFSQCTLSGIISSGGALDEQLGLQIQTALNCPILEGYGSTETGCIAFRQPEQYWRPLQDVCIGINNQGVLWVESTRTIGREQTADAVKLFEHGFELLGRIDRIVKLGDKRISLIKIEQDLLKHQWIADVYVAKHTEKRRAVAWIALSDSGIECLRESGRKYLTDNLRKHLAQTQEKFALPRYWRLTDRLPRNAQSKILHSDFELVCRNPIHEPVWLAQRAEQNELILLGRVPLDLHYFKGHFVNFPLVPGVVELQWVIDSIPLLIKSEFNIERVENLKFQQFLRPNDEVQLILNWDNAKQRVKFQLKNDIGICASGLIIERKKENNDD</sequence>
<dbReference type="RefSeq" id="WP_077462671.1">
    <property type="nucleotide sequence ID" value="NZ_MLAA01000008.1"/>
</dbReference>